<proteinExistence type="predicted"/>
<gene>
    <name evidence="2" type="ORF">GCM10017579_46170</name>
</gene>
<evidence type="ECO:0000313" key="2">
    <source>
        <dbReference type="EMBL" id="GLJ70581.1"/>
    </source>
</evidence>
<comment type="caution">
    <text evidence="2">The sequence shown here is derived from an EMBL/GenBank/DDBJ whole genome shotgun (WGS) entry which is preliminary data.</text>
</comment>
<dbReference type="InterPro" id="IPR000182">
    <property type="entry name" value="GNAT_dom"/>
</dbReference>
<reference evidence="2" key="1">
    <citation type="journal article" date="2014" name="Int. J. Syst. Evol. Microbiol.">
        <title>Complete genome of a new Firmicutes species belonging to the dominant human colonic microbiota ('Ruminococcus bicirculans') reveals two chromosomes and a selective capacity to utilize plant glucans.</title>
        <authorList>
            <consortium name="NISC Comparative Sequencing Program"/>
            <person name="Wegmann U."/>
            <person name="Louis P."/>
            <person name="Goesmann A."/>
            <person name="Henrissat B."/>
            <person name="Duncan S.H."/>
            <person name="Flint H.J."/>
        </authorList>
    </citation>
    <scope>NUCLEOTIDE SEQUENCE</scope>
    <source>
        <strain evidence="2">VKM Ac-1246</strain>
    </source>
</reference>
<organism evidence="2 3">
    <name type="scientific">Nocardioides luteus</name>
    <dbReference type="NCBI Taxonomy" id="1844"/>
    <lineage>
        <taxon>Bacteria</taxon>
        <taxon>Bacillati</taxon>
        <taxon>Actinomycetota</taxon>
        <taxon>Actinomycetes</taxon>
        <taxon>Propionibacteriales</taxon>
        <taxon>Nocardioidaceae</taxon>
        <taxon>Nocardioides</taxon>
    </lineage>
</organism>
<keyword evidence="3" id="KW-1185">Reference proteome</keyword>
<feature type="domain" description="N-acetyltransferase" evidence="1">
    <location>
        <begin position="153"/>
        <end position="298"/>
    </location>
</feature>
<dbReference type="CDD" id="cd04301">
    <property type="entry name" value="NAT_SF"/>
    <property type="match status" value="1"/>
</dbReference>
<dbReference type="Gene3D" id="3.40.630.30">
    <property type="match status" value="1"/>
</dbReference>
<dbReference type="Pfam" id="PF00583">
    <property type="entry name" value="Acetyltransf_1"/>
    <property type="match status" value="1"/>
</dbReference>
<dbReference type="InterPro" id="IPR016181">
    <property type="entry name" value="Acyl_CoA_acyltransferase"/>
</dbReference>
<evidence type="ECO:0000313" key="3">
    <source>
        <dbReference type="Proteomes" id="UP001142292"/>
    </source>
</evidence>
<dbReference type="Proteomes" id="UP001142292">
    <property type="component" value="Unassembled WGS sequence"/>
</dbReference>
<evidence type="ECO:0000259" key="1">
    <source>
        <dbReference type="PROSITE" id="PS51186"/>
    </source>
</evidence>
<sequence length="298" mass="31835">MSHAEASFDFFDDPAVFLESAEGYLSADAVTVSVVATVASRAAEHGLDGVPYAWWATVREGGEGGDVVGVAMRTAPFEPHPLFVSSLSEDAARGLARALYERGEHPGGVNGSLPAARIVAEESARLWGGSVRTAQSTRLWELANLAVPEGVPGRGRAATYADVEVCLEWINDFGRAAREQAGNADGAQGDEHHDEADVRQRIDEGRILLWEDGGEVVHLTAFNEPAFGVARVGPVYTPADRRGRGYASAAVAEASRLLLERGARVCLYTDLDNAVSNHVYAKLGFRPLVDMANHTLVP</sequence>
<dbReference type="RefSeq" id="WP_189120489.1">
    <property type="nucleotide sequence ID" value="NZ_BMRK01000024.1"/>
</dbReference>
<accession>A0ABQ5T380</accession>
<dbReference type="PROSITE" id="PS51186">
    <property type="entry name" value="GNAT"/>
    <property type="match status" value="1"/>
</dbReference>
<protein>
    <recommendedName>
        <fullName evidence="1">N-acetyltransferase domain-containing protein</fullName>
    </recommendedName>
</protein>
<dbReference type="SUPFAM" id="SSF55729">
    <property type="entry name" value="Acyl-CoA N-acyltransferases (Nat)"/>
    <property type="match status" value="1"/>
</dbReference>
<reference evidence="2" key="2">
    <citation type="submission" date="2023-01" db="EMBL/GenBank/DDBJ databases">
        <authorList>
            <person name="Sun Q."/>
            <person name="Evtushenko L."/>
        </authorList>
    </citation>
    <scope>NUCLEOTIDE SEQUENCE</scope>
    <source>
        <strain evidence="2">VKM Ac-1246</strain>
    </source>
</reference>
<dbReference type="EMBL" id="BSEL01000013">
    <property type="protein sequence ID" value="GLJ70581.1"/>
    <property type="molecule type" value="Genomic_DNA"/>
</dbReference>
<name>A0ABQ5T380_9ACTN</name>